<accession>A0ACB0YFN7</accession>
<comment type="caution">
    <text evidence="1">The sequence shown here is derived from an EMBL/GenBank/DDBJ whole genome shotgun (WGS) entry which is preliminary data.</text>
</comment>
<dbReference type="EMBL" id="CAVMJV010000011">
    <property type="protein sequence ID" value="CAK5044670.1"/>
    <property type="molecule type" value="Genomic_DNA"/>
</dbReference>
<evidence type="ECO:0000313" key="1">
    <source>
        <dbReference type="EMBL" id="CAK5044670.1"/>
    </source>
</evidence>
<organism evidence="1 2">
    <name type="scientific">Meloidogyne enterolobii</name>
    <name type="common">Root-knot nematode worm</name>
    <name type="synonym">Meloidogyne mayaguensis</name>
    <dbReference type="NCBI Taxonomy" id="390850"/>
    <lineage>
        <taxon>Eukaryota</taxon>
        <taxon>Metazoa</taxon>
        <taxon>Ecdysozoa</taxon>
        <taxon>Nematoda</taxon>
        <taxon>Chromadorea</taxon>
        <taxon>Rhabditida</taxon>
        <taxon>Tylenchina</taxon>
        <taxon>Tylenchomorpha</taxon>
        <taxon>Tylenchoidea</taxon>
        <taxon>Meloidogynidae</taxon>
        <taxon>Meloidogyninae</taxon>
        <taxon>Meloidogyne</taxon>
    </lineage>
</organism>
<evidence type="ECO:0000313" key="2">
    <source>
        <dbReference type="Proteomes" id="UP001497535"/>
    </source>
</evidence>
<keyword evidence="2" id="KW-1185">Reference proteome</keyword>
<proteinExistence type="predicted"/>
<dbReference type="Proteomes" id="UP001497535">
    <property type="component" value="Unassembled WGS sequence"/>
</dbReference>
<name>A0ACB0YFN7_MELEN</name>
<protein>
    <submittedName>
        <fullName evidence="1">Uncharacterized protein</fullName>
    </submittedName>
</protein>
<reference evidence="1" key="1">
    <citation type="submission" date="2023-11" db="EMBL/GenBank/DDBJ databases">
        <authorList>
            <person name="Poullet M."/>
        </authorList>
    </citation>
    <scope>NUCLEOTIDE SEQUENCE</scope>
    <source>
        <strain evidence="1">E1834</strain>
    </source>
</reference>
<sequence>MLSSSFKIFIFVIFFQILLTKYINAEEEIFKQTTTTISPTTQKVARKVMKLERNGNNFKEVMDIMVVNGMINKKVKIKYLNIRIYPVLLKLVQYFFLKGVSLTTKFLYLKKFFQTYQPKDLQILLEGFSGNFFSDLKKAQTELKQQTEQFKSIRTKLQTKIECLEKELLQGKQFLMVLCFLLLIILVLLVFGNICLIKRFMAKFNKNGFKHVRMTVGGEDVGEMEQI</sequence>
<gene>
    <name evidence="1" type="ORF">MENTE1834_LOCUS11537</name>
</gene>